<reference evidence="1 2" key="1">
    <citation type="submission" date="2015-03" db="EMBL/GenBank/DDBJ databases">
        <title>Genome sequence of Variovorax paradoxus TBEA6.</title>
        <authorList>
            <person name="Poehlein A."/>
            <person name="Schuldes J."/>
            <person name="Wuebbeler J.H."/>
            <person name="Hiessl S."/>
            <person name="Steinbuechel A."/>
            <person name="Daniel R."/>
        </authorList>
    </citation>
    <scope>NUCLEOTIDE SEQUENCE [LARGE SCALE GENOMIC DNA]</scope>
    <source>
        <strain evidence="1 2">TBEA6</strain>
    </source>
</reference>
<keyword evidence="2" id="KW-1185">Reference proteome</keyword>
<sequence length="76" mass="8489">MTPASPPAPSARILFFSPLRRSQPRQPVGRISTWPFRVATEKDRDGGSIPFDGNDVRLHAARVLRTTAEHWWPPAG</sequence>
<gene>
    <name evidence="1" type="ORF">VPARA_02500</name>
</gene>
<evidence type="ECO:0000313" key="1">
    <source>
        <dbReference type="EMBL" id="KLN58528.1"/>
    </source>
</evidence>
<name>A0A0H2M867_VARPD</name>
<organism evidence="1 2">
    <name type="scientific">Variovorax paradoxus</name>
    <dbReference type="NCBI Taxonomy" id="34073"/>
    <lineage>
        <taxon>Bacteria</taxon>
        <taxon>Pseudomonadati</taxon>
        <taxon>Pseudomonadota</taxon>
        <taxon>Betaproteobacteria</taxon>
        <taxon>Burkholderiales</taxon>
        <taxon>Comamonadaceae</taxon>
        <taxon>Variovorax</taxon>
    </lineage>
</organism>
<comment type="caution">
    <text evidence="1">The sequence shown here is derived from an EMBL/GenBank/DDBJ whole genome shotgun (WGS) entry which is preliminary data.</text>
</comment>
<dbReference type="Proteomes" id="UP000035170">
    <property type="component" value="Unassembled WGS sequence"/>
</dbReference>
<evidence type="ECO:0000313" key="2">
    <source>
        <dbReference type="Proteomes" id="UP000035170"/>
    </source>
</evidence>
<dbReference type="AlphaFoldDB" id="A0A0H2M867"/>
<accession>A0A0H2M867</accession>
<dbReference type="PATRIC" id="fig|34073.19.peg.251"/>
<protein>
    <submittedName>
        <fullName evidence="1">Uncharacterized protein</fullName>
    </submittedName>
</protein>
<proteinExistence type="predicted"/>
<dbReference type="RefSeq" id="WP_021007858.1">
    <property type="nucleotide sequence ID" value="NZ_JZWI01000002.1"/>
</dbReference>
<dbReference type="EMBL" id="JZWI01000002">
    <property type="protein sequence ID" value="KLN58528.1"/>
    <property type="molecule type" value="Genomic_DNA"/>
</dbReference>